<dbReference type="PANTHER" id="PTHR15076">
    <property type="entry name" value="CD99/MIC2 PROTEIN RELATED"/>
    <property type="match status" value="1"/>
</dbReference>
<evidence type="ECO:0000256" key="4">
    <source>
        <dbReference type="ARBA" id="ARBA00022692"/>
    </source>
</evidence>
<keyword evidence="9 13" id="KW-0472">Membrane</keyword>
<keyword evidence="7" id="KW-0965">Cell junction</keyword>
<dbReference type="AlphaFoldDB" id="A0A4Z2BN55"/>
<keyword evidence="6" id="KW-0130">Cell adhesion</keyword>
<evidence type="ECO:0000256" key="12">
    <source>
        <dbReference type="SAM" id="MobiDB-lite"/>
    </source>
</evidence>
<feature type="chain" id="PRO_5021285686" description="CD99 antigen-like protein 2" evidence="14">
    <location>
        <begin position="27"/>
        <end position="236"/>
    </location>
</feature>
<evidence type="ECO:0000313" key="15">
    <source>
        <dbReference type="EMBL" id="TNM93459.1"/>
    </source>
</evidence>
<dbReference type="Proteomes" id="UP000516260">
    <property type="component" value="Chromosome 2"/>
</dbReference>
<dbReference type="GO" id="GO:0070161">
    <property type="term" value="C:anchoring junction"/>
    <property type="evidence" value="ECO:0007669"/>
    <property type="project" value="UniProtKB-SubCell"/>
</dbReference>
<dbReference type="PANTHER" id="PTHR15076:SF12">
    <property type="entry name" value="CD99 ANTIGEN-LIKE PROTEIN 2"/>
    <property type="match status" value="1"/>
</dbReference>
<evidence type="ECO:0000256" key="14">
    <source>
        <dbReference type="SAM" id="SignalP"/>
    </source>
</evidence>
<evidence type="ECO:0000313" key="16">
    <source>
        <dbReference type="Proteomes" id="UP000516260"/>
    </source>
</evidence>
<organism evidence="15 16">
    <name type="scientific">Takifugu bimaculatus</name>
    <dbReference type="NCBI Taxonomy" id="433685"/>
    <lineage>
        <taxon>Eukaryota</taxon>
        <taxon>Metazoa</taxon>
        <taxon>Chordata</taxon>
        <taxon>Craniata</taxon>
        <taxon>Vertebrata</taxon>
        <taxon>Euteleostomi</taxon>
        <taxon>Actinopterygii</taxon>
        <taxon>Neopterygii</taxon>
        <taxon>Teleostei</taxon>
        <taxon>Neoteleostei</taxon>
        <taxon>Acanthomorphata</taxon>
        <taxon>Eupercaria</taxon>
        <taxon>Tetraodontiformes</taxon>
        <taxon>Tetradontoidea</taxon>
        <taxon>Tetraodontidae</taxon>
        <taxon>Takifugu</taxon>
    </lineage>
</organism>
<keyword evidence="8 13" id="KW-1133">Transmembrane helix</keyword>
<keyword evidence="3" id="KW-1003">Cell membrane</keyword>
<keyword evidence="16" id="KW-1185">Reference proteome</keyword>
<evidence type="ECO:0000256" key="10">
    <source>
        <dbReference type="ARBA" id="ARBA00037814"/>
    </source>
</evidence>
<keyword evidence="4 13" id="KW-0812">Transmembrane</keyword>
<dbReference type="InterPro" id="IPR022078">
    <property type="entry name" value="CD99L2"/>
</dbReference>
<dbReference type="GO" id="GO:0005886">
    <property type="term" value="C:plasma membrane"/>
    <property type="evidence" value="ECO:0007669"/>
    <property type="project" value="UniProtKB-SubCell"/>
</dbReference>
<protein>
    <recommendedName>
        <fullName evidence="11">CD99 antigen-like protein 2</fullName>
    </recommendedName>
</protein>
<keyword evidence="5 14" id="KW-0732">Signal</keyword>
<comment type="subcellular location">
    <subcellularLocation>
        <location evidence="1">Cell junction</location>
    </subcellularLocation>
    <subcellularLocation>
        <location evidence="10">Cell membrane</location>
        <topology evidence="10">Single-pass type I membrane protein</topology>
        <orientation evidence="10">Extracellular side</orientation>
    </subcellularLocation>
</comment>
<gene>
    <name evidence="15" type="ORF">fugu_001635</name>
</gene>
<evidence type="ECO:0000256" key="8">
    <source>
        <dbReference type="ARBA" id="ARBA00022989"/>
    </source>
</evidence>
<feature type="signal peptide" evidence="14">
    <location>
        <begin position="1"/>
        <end position="26"/>
    </location>
</feature>
<dbReference type="Pfam" id="PF12301">
    <property type="entry name" value="CD99L2"/>
    <property type="match status" value="1"/>
</dbReference>
<feature type="compositionally biased region" description="Low complexity" evidence="12">
    <location>
        <begin position="63"/>
        <end position="82"/>
    </location>
</feature>
<evidence type="ECO:0000256" key="2">
    <source>
        <dbReference type="ARBA" id="ARBA00008763"/>
    </source>
</evidence>
<feature type="compositionally biased region" description="Basic and acidic residues" evidence="12">
    <location>
        <begin position="123"/>
        <end position="136"/>
    </location>
</feature>
<name>A0A4Z2BN55_9TELE</name>
<feature type="region of interest" description="Disordered" evidence="12">
    <location>
        <begin position="37"/>
        <end position="155"/>
    </location>
</feature>
<evidence type="ECO:0000256" key="7">
    <source>
        <dbReference type="ARBA" id="ARBA00022949"/>
    </source>
</evidence>
<feature type="transmembrane region" description="Helical" evidence="13">
    <location>
        <begin position="163"/>
        <end position="184"/>
    </location>
</feature>
<reference evidence="15 16" key="1">
    <citation type="submission" date="2019-04" db="EMBL/GenBank/DDBJ databases">
        <title>The sequence and de novo assembly of Takifugu bimaculatus genome using PacBio and Hi-C technologies.</title>
        <authorList>
            <person name="Xu P."/>
            <person name="Liu B."/>
            <person name="Zhou Z."/>
        </authorList>
    </citation>
    <scope>NUCLEOTIDE SEQUENCE [LARGE SCALE GENOMIC DNA]</scope>
    <source>
        <strain evidence="15">TB-2018</strain>
        <tissue evidence="15">Muscle</tissue>
    </source>
</reference>
<evidence type="ECO:0000256" key="9">
    <source>
        <dbReference type="ARBA" id="ARBA00023136"/>
    </source>
</evidence>
<comment type="caution">
    <text evidence="15">The sequence shown here is derived from an EMBL/GenBank/DDBJ whole genome shotgun (WGS) entry which is preliminary data.</text>
</comment>
<evidence type="ECO:0000256" key="13">
    <source>
        <dbReference type="SAM" id="Phobius"/>
    </source>
</evidence>
<evidence type="ECO:0000256" key="1">
    <source>
        <dbReference type="ARBA" id="ARBA00004282"/>
    </source>
</evidence>
<sequence length="236" mass="25001">MALRAPWSLCLLLSLLLLPPPLEVLCQDFNLADALDEVKPATPPPKKPEPPAGGPDGFFNPGATTKAPPKVVPKAPASTKAPIKPKPKPAADDFDLADALDPSNDIGVKDKNKGEFSDSDLFDVSKDDSYKPDKGKGGNPRGDNDQINQYDDDNETTAEVGTIAGIVSAVAMALVGAISSYISYQKKKLCFSIQQSLNAEMVKAENPDAVVATEPQVQQTLLDPPNAEPPTEENAV</sequence>
<proteinExistence type="inferred from homology"/>
<evidence type="ECO:0000256" key="3">
    <source>
        <dbReference type="ARBA" id="ARBA00022475"/>
    </source>
</evidence>
<feature type="compositionally biased region" description="Pro residues" evidence="12">
    <location>
        <begin position="41"/>
        <end position="53"/>
    </location>
</feature>
<evidence type="ECO:0000256" key="11">
    <source>
        <dbReference type="ARBA" id="ARBA00040427"/>
    </source>
</evidence>
<dbReference type="EMBL" id="SWLE01000012">
    <property type="protein sequence ID" value="TNM93459.1"/>
    <property type="molecule type" value="Genomic_DNA"/>
</dbReference>
<accession>A0A4Z2BN55</accession>
<dbReference type="GO" id="GO:0007155">
    <property type="term" value="P:cell adhesion"/>
    <property type="evidence" value="ECO:0007669"/>
    <property type="project" value="UniProtKB-KW"/>
</dbReference>
<evidence type="ECO:0000256" key="6">
    <source>
        <dbReference type="ARBA" id="ARBA00022889"/>
    </source>
</evidence>
<evidence type="ECO:0000256" key="5">
    <source>
        <dbReference type="ARBA" id="ARBA00022729"/>
    </source>
</evidence>
<comment type="similarity">
    <text evidence="2">Belongs to the CD99 family.</text>
</comment>
<feature type="compositionally biased region" description="Basic and acidic residues" evidence="12">
    <location>
        <begin position="107"/>
        <end position="116"/>
    </location>
</feature>